<sequence length="119" mass="12753">MHGLPATDRHLESLVAAFDERGELVDREVVPHAVAEPCDDVAGVLGERECGLLALPAAVAVLRRLGQVPVVQRGERFDAGVEELVDQPVVEVESLRVRLAGPVGGRSAARRSRTGTRSR</sequence>
<comment type="caution">
    <text evidence="1">The sequence shown here is derived from an EMBL/GenBank/DDBJ whole genome shotgun (WGS) entry which is preliminary data.</text>
</comment>
<dbReference type="EMBL" id="BAAAHP010000095">
    <property type="protein sequence ID" value="GAA0939965.1"/>
    <property type="molecule type" value="Genomic_DNA"/>
</dbReference>
<proteinExistence type="predicted"/>
<organism evidence="1 2">
    <name type="scientific">Pseudonocardia zijingensis</name>
    <dbReference type="NCBI Taxonomy" id="153376"/>
    <lineage>
        <taxon>Bacteria</taxon>
        <taxon>Bacillati</taxon>
        <taxon>Actinomycetota</taxon>
        <taxon>Actinomycetes</taxon>
        <taxon>Pseudonocardiales</taxon>
        <taxon>Pseudonocardiaceae</taxon>
        <taxon>Pseudonocardia</taxon>
    </lineage>
</organism>
<protein>
    <submittedName>
        <fullName evidence="1">Uncharacterized protein</fullName>
    </submittedName>
</protein>
<dbReference type="Proteomes" id="UP001499967">
    <property type="component" value="Unassembled WGS sequence"/>
</dbReference>
<accession>A0ABN1QBD7</accession>
<gene>
    <name evidence="1" type="ORF">GCM10009559_34700</name>
</gene>
<evidence type="ECO:0000313" key="1">
    <source>
        <dbReference type="EMBL" id="GAA0939965.1"/>
    </source>
</evidence>
<name>A0ABN1QBD7_9PSEU</name>
<evidence type="ECO:0000313" key="2">
    <source>
        <dbReference type="Proteomes" id="UP001499967"/>
    </source>
</evidence>
<keyword evidence="2" id="KW-1185">Reference proteome</keyword>
<reference evidence="1 2" key="1">
    <citation type="journal article" date="2019" name="Int. J. Syst. Evol. Microbiol.">
        <title>The Global Catalogue of Microorganisms (GCM) 10K type strain sequencing project: providing services to taxonomists for standard genome sequencing and annotation.</title>
        <authorList>
            <consortium name="The Broad Institute Genomics Platform"/>
            <consortium name="The Broad Institute Genome Sequencing Center for Infectious Disease"/>
            <person name="Wu L."/>
            <person name="Ma J."/>
        </authorList>
    </citation>
    <scope>NUCLEOTIDE SEQUENCE [LARGE SCALE GENOMIC DNA]</scope>
    <source>
        <strain evidence="1 2">JCM 11117</strain>
    </source>
</reference>